<gene>
    <name evidence="1" type="ORF">JS278_02349</name>
</gene>
<dbReference type="OrthoDB" id="8858560at2"/>
<sequence>MAGRAPSVKAAGWKLLDRVVARAAPDGVFSNPWCTDSGGTVAYRPDFATLSRLLGVPLHLRAATQTGVPALALDVWLAYEMRRSGFDRDAVWPRATPPRVLPVPLARLIDSLQGDERRQMCERLGGTNPPKNVAPSQAVVLGKNYTKQVDVVMSNWQTGPELMISTKRMDSSFGKNAPNRIEEAYGDAKNLRSRHPLAALGFFFGIRSTVFEDAPAVGAWLVDLMRKLGEEDDAYHSVCLLPMEYDDDRIEDEAGQEATRAAGEAGLEPLDQSSGRATATADEVGDLDAVIAQFPGVRIREELVPPDLRVAVFLQGVVERVLRVSPVTLHAEARRRRSEPRNLISPSAE</sequence>
<dbReference type="REBASE" id="160465">
    <property type="entry name" value="AviJS278IIP"/>
</dbReference>
<dbReference type="AlphaFoldDB" id="A0A344UW42"/>
<accession>A0A344UW42</accession>
<dbReference type="KEGG" id="acij:JS278_02349"/>
<reference evidence="1 2" key="1">
    <citation type="submission" date="2017-12" db="EMBL/GenBank/DDBJ databases">
        <title>The whole genome sequence of the Acidipropionibacterium virtanenii sp. nov. type strain JS278.</title>
        <authorList>
            <person name="Laine P."/>
            <person name="Deptula P."/>
            <person name="Varmanen P."/>
            <person name="Auvinen P."/>
        </authorList>
    </citation>
    <scope>NUCLEOTIDE SEQUENCE [LARGE SCALE GENOMIC DNA]</scope>
    <source>
        <strain evidence="1 2">JS278</strain>
    </source>
</reference>
<dbReference type="RefSeq" id="WP_114045357.1">
    <property type="nucleotide sequence ID" value="NZ_CP025198.1"/>
</dbReference>
<dbReference type="EMBL" id="CP025198">
    <property type="protein sequence ID" value="AXE39490.1"/>
    <property type="molecule type" value="Genomic_DNA"/>
</dbReference>
<protein>
    <submittedName>
        <fullName evidence="1">Uncharacterized protein</fullName>
    </submittedName>
</protein>
<evidence type="ECO:0000313" key="2">
    <source>
        <dbReference type="Proteomes" id="UP000251995"/>
    </source>
</evidence>
<name>A0A344UW42_9ACTN</name>
<evidence type="ECO:0000313" key="1">
    <source>
        <dbReference type="EMBL" id="AXE39490.1"/>
    </source>
</evidence>
<keyword evidence="2" id="KW-1185">Reference proteome</keyword>
<dbReference type="Proteomes" id="UP000251995">
    <property type="component" value="Chromosome"/>
</dbReference>
<proteinExistence type="predicted"/>
<organism evidence="1 2">
    <name type="scientific">Acidipropionibacterium virtanenii</name>
    <dbReference type="NCBI Taxonomy" id="2057246"/>
    <lineage>
        <taxon>Bacteria</taxon>
        <taxon>Bacillati</taxon>
        <taxon>Actinomycetota</taxon>
        <taxon>Actinomycetes</taxon>
        <taxon>Propionibacteriales</taxon>
        <taxon>Propionibacteriaceae</taxon>
        <taxon>Acidipropionibacterium</taxon>
    </lineage>
</organism>